<dbReference type="AlphaFoldDB" id="A0AAN9MMX5"/>
<proteinExistence type="predicted"/>
<comment type="caution">
    <text evidence="2">The sequence shown here is derived from an EMBL/GenBank/DDBJ whole genome shotgun (WGS) entry which is preliminary data.</text>
</comment>
<dbReference type="Proteomes" id="UP001374584">
    <property type="component" value="Unassembled WGS sequence"/>
</dbReference>
<organism evidence="2 3">
    <name type="scientific">Phaseolus coccineus</name>
    <name type="common">Scarlet runner bean</name>
    <name type="synonym">Phaseolus multiflorus</name>
    <dbReference type="NCBI Taxonomy" id="3886"/>
    <lineage>
        <taxon>Eukaryota</taxon>
        <taxon>Viridiplantae</taxon>
        <taxon>Streptophyta</taxon>
        <taxon>Embryophyta</taxon>
        <taxon>Tracheophyta</taxon>
        <taxon>Spermatophyta</taxon>
        <taxon>Magnoliopsida</taxon>
        <taxon>eudicotyledons</taxon>
        <taxon>Gunneridae</taxon>
        <taxon>Pentapetalae</taxon>
        <taxon>rosids</taxon>
        <taxon>fabids</taxon>
        <taxon>Fabales</taxon>
        <taxon>Fabaceae</taxon>
        <taxon>Papilionoideae</taxon>
        <taxon>50 kb inversion clade</taxon>
        <taxon>NPAAA clade</taxon>
        <taxon>indigoferoid/millettioid clade</taxon>
        <taxon>Phaseoleae</taxon>
        <taxon>Phaseolus</taxon>
    </lineage>
</organism>
<gene>
    <name evidence="2" type="ORF">VNO80_15026</name>
</gene>
<evidence type="ECO:0000313" key="3">
    <source>
        <dbReference type="Proteomes" id="UP001374584"/>
    </source>
</evidence>
<evidence type="ECO:0000313" key="2">
    <source>
        <dbReference type="EMBL" id="KAK7355764.1"/>
    </source>
</evidence>
<accession>A0AAN9MMX5</accession>
<sequence length="127" mass="14000">MVGPLKLVTYTSLASAEKSLIRPPALSSLSSPSIPVVPLRLTLFLLLHSLPSLSPILSTTPSYRSFPPPHIVISLGYSLTSLCSTYFYLSFSLFNRQINPKGEITRYSLPTTVFSFYSPKVGPFLFL</sequence>
<feature type="transmembrane region" description="Helical" evidence="1">
    <location>
        <begin position="69"/>
        <end position="89"/>
    </location>
</feature>
<protein>
    <submittedName>
        <fullName evidence="2">Uncharacterized protein</fullName>
    </submittedName>
</protein>
<dbReference type="EMBL" id="JAYMYR010000006">
    <property type="protein sequence ID" value="KAK7355764.1"/>
    <property type="molecule type" value="Genomic_DNA"/>
</dbReference>
<keyword evidence="3" id="KW-1185">Reference proteome</keyword>
<evidence type="ECO:0000256" key="1">
    <source>
        <dbReference type="SAM" id="Phobius"/>
    </source>
</evidence>
<name>A0AAN9MMX5_PHACN</name>
<reference evidence="2 3" key="1">
    <citation type="submission" date="2024-01" db="EMBL/GenBank/DDBJ databases">
        <title>The genomes of 5 underutilized Papilionoideae crops provide insights into root nodulation and disease resistanc.</title>
        <authorList>
            <person name="Jiang F."/>
        </authorList>
    </citation>
    <scope>NUCLEOTIDE SEQUENCE [LARGE SCALE GENOMIC DNA]</scope>
    <source>
        <strain evidence="2">JINMINGXINNONG_FW02</strain>
        <tissue evidence="2">Leaves</tissue>
    </source>
</reference>
<keyword evidence="1" id="KW-1133">Transmembrane helix</keyword>
<keyword evidence="1" id="KW-0812">Transmembrane</keyword>
<keyword evidence="1" id="KW-0472">Membrane</keyword>